<protein>
    <recommendedName>
        <fullName evidence="4">Small secreted protein</fullName>
    </recommendedName>
</protein>
<organism evidence="2 3">
    <name type="scientific">Claviceps africana</name>
    <dbReference type="NCBI Taxonomy" id="83212"/>
    <lineage>
        <taxon>Eukaryota</taxon>
        <taxon>Fungi</taxon>
        <taxon>Dikarya</taxon>
        <taxon>Ascomycota</taxon>
        <taxon>Pezizomycotina</taxon>
        <taxon>Sordariomycetes</taxon>
        <taxon>Hypocreomycetidae</taxon>
        <taxon>Hypocreales</taxon>
        <taxon>Clavicipitaceae</taxon>
        <taxon>Claviceps</taxon>
    </lineage>
</organism>
<reference evidence="2" key="1">
    <citation type="journal article" date="2020" name="bioRxiv">
        <title>Whole genome comparisons of ergot fungi reveals the divergence and evolution of species within the genus Claviceps are the result of varying mechanisms driving genome evolution and host range expansion.</title>
        <authorList>
            <person name="Wyka S.A."/>
            <person name="Mondo S.J."/>
            <person name="Liu M."/>
            <person name="Dettman J."/>
            <person name="Nalam V."/>
            <person name="Broders K.D."/>
        </authorList>
    </citation>
    <scope>NUCLEOTIDE SEQUENCE</scope>
    <source>
        <strain evidence="2">CCC 489</strain>
    </source>
</reference>
<gene>
    <name evidence="2" type="ORF">E4U42_000881</name>
</gene>
<accession>A0A8K0J4X8</accession>
<feature type="signal peptide" evidence="1">
    <location>
        <begin position="1"/>
        <end position="22"/>
    </location>
</feature>
<evidence type="ECO:0008006" key="4">
    <source>
        <dbReference type="Google" id="ProtNLM"/>
    </source>
</evidence>
<dbReference type="EMBL" id="SRPY01001242">
    <property type="protein sequence ID" value="KAG5913776.1"/>
    <property type="molecule type" value="Genomic_DNA"/>
</dbReference>
<dbReference type="Proteomes" id="UP000811619">
    <property type="component" value="Unassembled WGS sequence"/>
</dbReference>
<evidence type="ECO:0000313" key="3">
    <source>
        <dbReference type="Proteomes" id="UP000811619"/>
    </source>
</evidence>
<evidence type="ECO:0000256" key="1">
    <source>
        <dbReference type="SAM" id="SignalP"/>
    </source>
</evidence>
<name>A0A8K0J4X8_9HYPO</name>
<keyword evidence="1" id="KW-0732">Signal</keyword>
<dbReference type="AlphaFoldDB" id="A0A8K0J4X8"/>
<proteinExistence type="predicted"/>
<evidence type="ECO:0000313" key="2">
    <source>
        <dbReference type="EMBL" id="KAG5913776.1"/>
    </source>
</evidence>
<keyword evidence="3" id="KW-1185">Reference proteome</keyword>
<sequence>MKFTAILSGAVLLALEAGQAFAAPGEVAPRDGGHKPRGTEFCCVGLQGTKDNHHTEWFYAPFDINRLQNNNVFNVVDDCWLVVSYIDKNAVSRRPPSKGGCANLKLTKTPGKCDNKGILWGGVRESRECEAARARQPQNFD</sequence>
<comment type="caution">
    <text evidence="2">The sequence shown here is derived from an EMBL/GenBank/DDBJ whole genome shotgun (WGS) entry which is preliminary data.</text>
</comment>
<feature type="chain" id="PRO_5035427726" description="Small secreted protein" evidence="1">
    <location>
        <begin position="23"/>
        <end position="141"/>
    </location>
</feature>